<dbReference type="HOGENOM" id="CLU_060136_4_1_6"/>
<evidence type="ECO:0000259" key="2">
    <source>
        <dbReference type="Pfam" id="PF01557"/>
    </source>
</evidence>
<dbReference type="PANTHER" id="PTHR30143:SF0">
    <property type="entry name" value="2-KETO-4-PENTENOATE HYDRATASE"/>
    <property type="match status" value="1"/>
</dbReference>
<feature type="domain" description="Fumarylacetoacetase-like C-terminal" evidence="2">
    <location>
        <begin position="87"/>
        <end position="266"/>
    </location>
</feature>
<dbReference type="EMBL" id="CP001614">
    <property type="protein sequence ID" value="ACR11630.1"/>
    <property type="molecule type" value="Genomic_DNA"/>
</dbReference>
<dbReference type="eggNOG" id="COG3971">
    <property type="taxonomic scope" value="Bacteria"/>
</dbReference>
<dbReference type="KEGG" id="ttu:TERTU_1258"/>
<dbReference type="InterPro" id="IPR036663">
    <property type="entry name" value="Fumarylacetoacetase_C_sf"/>
</dbReference>
<proteinExistence type="predicted"/>
<accession>C5BRU6</accession>
<evidence type="ECO:0000256" key="1">
    <source>
        <dbReference type="ARBA" id="ARBA00023239"/>
    </source>
</evidence>
<dbReference type="InterPro" id="IPR011234">
    <property type="entry name" value="Fumarylacetoacetase-like_C"/>
</dbReference>
<dbReference type="GO" id="GO:0005737">
    <property type="term" value="C:cytoplasm"/>
    <property type="evidence" value="ECO:0007669"/>
    <property type="project" value="TreeGrafter"/>
</dbReference>
<dbReference type="SUPFAM" id="SSF56529">
    <property type="entry name" value="FAH"/>
    <property type="match status" value="1"/>
</dbReference>
<dbReference type="AlphaFoldDB" id="C5BRU6"/>
<keyword evidence="1" id="KW-0456">Lyase</keyword>
<gene>
    <name evidence="3" type="ordered locus">TERTU_1258</name>
</gene>
<dbReference type="Pfam" id="PF01557">
    <property type="entry name" value="FAA_hydrolase"/>
    <property type="match status" value="1"/>
</dbReference>
<dbReference type="GO" id="GO:0008684">
    <property type="term" value="F:2-oxopent-4-enoate hydratase activity"/>
    <property type="evidence" value="ECO:0007669"/>
    <property type="project" value="TreeGrafter"/>
</dbReference>
<dbReference type="PANTHER" id="PTHR30143">
    <property type="entry name" value="ACID HYDRATASE"/>
    <property type="match status" value="1"/>
</dbReference>
<dbReference type="InterPro" id="IPR050772">
    <property type="entry name" value="Hydratase-Decarb/MhpD_sf"/>
</dbReference>
<reference evidence="3 4" key="1">
    <citation type="journal article" date="2009" name="PLoS ONE">
        <title>The complete genome of Teredinibacter turnerae T7901: an intracellular endosymbiont of marine wood-boring bivalves (shipworms).</title>
        <authorList>
            <person name="Yang J.C."/>
            <person name="Madupu R."/>
            <person name="Durkin A.S."/>
            <person name="Ekborg N.A."/>
            <person name="Pedamallu C.S."/>
            <person name="Hostetler J.B."/>
            <person name="Radune D."/>
            <person name="Toms B.S."/>
            <person name="Henrissat B."/>
            <person name="Coutinho P.M."/>
            <person name="Schwarz S."/>
            <person name="Field L."/>
            <person name="Trindade-Silva A.E."/>
            <person name="Soares C.A.G."/>
            <person name="Elshahawi S."/>
            <person name="Hanora A."/>
            <person name="Schmidt E.W."/>
            <person name="Haygood M.G."/>
            <person name="Posfai J."/>
            <person name="Benner J."/>
            <person name="Madinger C."/>
            <person name="Nove J."/>
            <person name="Anton B."/>
            <person name="Chaudhary K."/>
            <person name="Foster J."/>
            <person name="Holman A."/>
            <person name="Kumar S."/>
            <person name="Lessard P.A."/>
            <person name="Luyten Y.A."/>
            <person name="Slatko B."/>
            <person name="Wood N."/>
            <person name="Wu B."/>
            <person name="Teplitski M."/>
            <person name="Mougous J.D."/>
            <person name="Ward N."/>
            <person name="Eisen J.A."/>
            <person name="Badger J.H."/>
            <person name="Distel D.L."/>
        </authorList>
    </citation>
    <scope>NUCLEOTIDE SEQUENCE [LARGE SCALE GENOMIC DNA]</scope>
    <source>
        <strain evidence="4">ATCC 39867 / T7901</strain>
    </source>
</reference>
<sequence length="269" mass="28491">MSRLAGKNGLPMTEIESTAMQLLEAYRTGPVAPVRTQFAERDLAQAYEVQNAQVLAWLNDGRRAVGRKIGLTSPAVQQQLGVSEPDFGRLFADMVFGTGEAVSMASLLQPRVEAEIALILNKDLPQHCVTHAELLSAIEWVIPALEIVDSRIANWDINIFDTVADNASAGAVVLGGPARRIDDLDLINCPMVMVKNGEQVSAGLGRDCLGGPLNAAVWLARKAVEVGSPLKAGEIILTGALGPMSSVGQGDEVKASIAGIGDVQVRFTP</sequence>
<evidence type="ECO:0000313" key="4">
    <source>
        <dbReference type="Proteomes" id="UP000009080"/>
    </source>
</evidence>
<evidence type="ECO:0000313" key="3">
    <source>
        <dbReference type="EMBL" id="ACR11630.1"/>
    </source>
</evidence>
<dbReference type="Gene3D" id="3.90.850.10">
    <property type="entry name" value="Fumarylacetoacetase-like, C-terminal domain"/>
    <property type="match status" value="1"/>
</dbReference>
<keyword evidence="4" id="KW-1185">Reference proteome</keyword>
<protein>
    <submittedName>
        <fullName evidence="3">Hydratase/decarboxylase</fullName>
    </submittedName>
</protein>
<dbReference type="STRING" id="377629.TERTU_1258"/>
<dbReference type="Proteomes" id="UP000009080">
    <property type="component" value="Chromosome"/>
</dbReference>
<organism evidence="3 4">
    <name type="scientific">Teredinibacter turnerae (strain ATCC 39867 / T7901)</name>
    <dbReference type="NCBI Taxonomy" id="377629"/>
    <lineage>
        <taxon>Bacteria</taxon>
        <taxon>Pseudomonadati</taxon>
        <taxon>Pseudomonadota</taxon>
        <taxon>Gammaproteobacteria</taxon>
        <taxon>Cellvibrionales</taxon>
        <taxon>Cellvibrionaceae</taxon>
        <taxon>Teredinibacter</taxon>
    </lineage>
</organism>
<name>C5BRU6_TERTT</name>